<dbReference type="PANTHER" id="PTHR12896">
    <property type="entry name" value="PAX6 NEIGHBOR PROTEIN PAXNEB"/>
    <property type="match status" value="1"/>
</dbReference>
<dbReference type="GO" id="GO:0033588">
    <property type="term" value="C:elongator holoenzyme complex"/>
    <property type="evidence" value="ECO:0007669"/>
    <property type="project" value="InterPro"/>
</dbReference>
<keyword evidence="6" id="KW-0963">Cytoplasm</keyword>
<evidence type="ECO:0000256" key="2">
    <source>
        <dbReference type="ARBA" id="ARBA00004496"/>
    </source>
</evidence>
<organism evidence="10 11">
    <name type="scientific">Chlamydomonas schloesseri</name>
    <dbReference type="NCBI Taxonomy" id="2026947"/>
    <lineage>
        <taxon>Eukaryota</taxon>
        <taxon>Viridiplantae</taxon>
        <taxon>Chlorophyta</taxon>
        <taxon>core chlorophytes</taxon>
        <taxon>Chlorophyceae</taxon>
        <taxon>CS clade</taxon>
        <taxon>Chlamydomonadales</taxon>
        <taxon>Chlamydomonadaceae</taxon>
        <taxon>Chlamydomonas</taxon>
    </lineage>
</organism>
<evidence type="ECO:0000313" key="11">
    <source>
        <dbReference type="Proteomes" id="UP000613740"/>
    </source>
</evidence>
<evidence type="ECO:0000256" key="7">
    <source>
        <dbReference type="ARBA" id="ARBA00022694"/>
    </source>
</evidence>
<dbReference type="Proteomes" id="UP000613740">
    <property type="component" value="Unassembled WGS sequence"/>
</dbReference>
<evidence type="ECO:0000313" key="10">
    <source>
        <dbReference type="EMBL" id="KAG2433532.1"/>
    </source>
</evidence>
<dbReference type="EMBL" id="JAEHOD010000062">
    <property type="protein sequence ID" value="KAG2433532.1"/>
    <property type="molecule type" value="Genomic_DNA"/>
</dbReference>
<dbReference type="PANTHER" id="PTHR12896:SF1">
    <property type="entry name" value="ELONGATOR COMPLEX PROTEIN 4"/>
    <property type="match status" value="1"/>
</dbReference>
<dbReference type="Gene3D" id="3.40.50.300">
    <property type="entry name" value="P-loop containing nucleotide triphosphate hydrolases"/>
    <property type="match status" value="1"/>
</dbReference>
<gene>
    <name evidence="10" type="ORF">HYH02_012650</name>
</gene>
<keyword evidence="11" id="KW-1185">Reference proteome</keyword>
<accession>A0A835SXZ6</accession>
<name>A0A835SXZ6_9CHLO</name>
<evidence type="ECO:0000256" key="1">
    <source>
        <dbReference type="ARBA" id="ARBA00004123"/>
    </source>
</evidence>
<evidence type="ECO:0000256" key="4">
    <source>
        <dbReference type="ARBA" id="ARBA00007573"/>
    </source>
</evidence>
<dbReference type="GO" id="GO:0002098">
    <property type="term" value="P:tRNA wobble uridine modification"/>
    <property type="evidence" value="ECO:0007669"/>
    <property type="project" value="InterPro"/>
</dbReference>
<evidence type="ECO:0000256" key="8">
    <source>
        <dbReference type="ARBA" id="ARBA00023242"/>
    </source>
</evidence>
<reference evidence="10" key="1">
    <citation type="journal article" date="2020" name="bioRxiv">
        <title>Comparative genomics of Chlamydomonas.</title>
        <authorList>
            <person name="Craig R.J."/>
            <person name="Hasan A.R."/>
            <person name="Ness R.W."/>
            <person name="Keightley P.D."/>
        </authorList>
    </citation>
    <scope>NUCLEOTIDE SEQUENCE</scope>
    <source>
        <strain evidence="10">CCAP 11/173</strain>
    </source>
</reference>
<feature type="compositionally biased region" description="Low complexity" evidence="9">
    <location>
        <begin position="134"/>
        <end position="153"/>
    </location>
</feature>
<dbReference type="GO" id="GO:0008023">
    <property type="term" value="C:transcription elongation factor complex"/>
    <property type="evidence" value="ECO:0007669"/>
    <property type="project" value="TreeGrafter"/>
</dbReference>
<dbReference type="UniPathway" id="UPA00988"/>
<dbReference type="OrthoDB" id="289162at2759"/>
<comment type="similarity">
    <text evidence="4">Belongs to the ELP4 family.</text>
</comment>
<feature type="compositionally biased region" description="Low complexity" evidence="9">
    <location>
        <begin position="92"/>
        <end position="103"/>
    </location>
</feature>
<comment type="pathway">
    <text evidence="3">tRNA modification; 5-methoxycarbonylmethyl-2-thiouridine-tRNA biosynthesis.</text>
</comment>
<evidence type="ECO:0000256" key="5">
    <source>
        <dbReference type="ARBA" id="ARBA00020265"/>
    </source>
</evidence>
<dbReference type="Pfam" id="PF05625">
    <property type="entry name" value="PAXNEB"/>
    <property type="match status" value="1"/>
</dbReference>
<keyword evidence="7" id="KW-0819">tRNA processing</keyword>
<evidence type="ECO:0000256" key="3">
    <source>
        <dbReference type="ARBA" id="ARBA00005043"/>
    </source>
</evidence>
<feature type="region of interest" description="Disordered" evidence="9">
    <location>
        <begin position="126"/>
        <end position="153"/>
    </location>
</feature>
<comment type="subcellular location">
    <subcellularLocation>
        <location evidence="2">Cytoplasm</location>
    </subcellularLocation>
    <subcellularLocation>
        <location evidence="1">Nucleus</location>
    </subcellularLocation>
</comment>
<dbReference type="InterPro" id="IPR008728">
    <property type="entry name" value="Elongator_complex_protein_4"/>
</dbReference>
<protein>
    <recommendedName>
        <fullName evidence="5">Elongator complex protein 4</fullName>
    </recommendedName>
</protein>
<proteinExistence type="inferred from homology"/>
<dbReference type="AlphaFoldDB" id="A0A835SXZ6"/>
<dbReference type="GO" id="GO:0005737">
    <property type="term" value="C:cytoplasm"/>
    <property type="evidence" value="ECO:0007669"/>
    <property type="project" value="UniProtKB-SubCell"/>
</dbReference>
<feature type="region of interest" description="Disordered" evidence="9">
    <location>
        <begin position="87"/>
        <end position="110"/>
    </location>
</feature>
<evidence type="ECO:0000256" key="6">
    <source>
        <dbReference type="ARBA" id="ARBA00022490"/>
    </source>
</evidence>
<keyword evidence="8" id="KW-0539">Nucleus</keyword>
<dbReference type="InterPro" id="IPR027417">
    <property type="entry name" value="P-loop_NTPase"/>
</dbReference>
<sequence>MSAFRRAGAADAGTRPGLHGQTLVSMGLVDLDRVLGGGLPLSSVLLVLEDPYSGQHLNLMRYFMAEGVACRQKVMWLSASPPSGGPAAFLPAEASTSQSSADDATAEKEQPELRIAWQYRKYIKDEPQPQRSQSAAVASTSGRSGASASASTSTKSSFARAGAAVAAGVGREWCHSYDLTRPMGEEALRGATMEVAECRGPGAYVAADERSGAFLSSLTPSGPDPAAAAAPGSAAAVLAAAAAARRGPEPVGRLVIESAGSLSWWAVSGCSSSGSAHLGSLQARGEGARQQQESELLRLLYNVRQRALRARCAVMVTVPAGVLSPGTAGRLPHLADSVLALDPLSDDSQLHRLLPDPASAVALLSVRKLCSAGMLGPRTCDGVLHVLRHKRRRLGLSVVEVDPDAEERLAEATSRAQEAYMRGGPRGAAAGAPAAAGAVGAAKTAGKSAAALLCGGPPAPGGGSKALDF</sequence>
<comment type="caution">
    <text evidence="10">The sequence shown here is derived from an EMBL/GenBank/DDBJ whole genome shotgun (WGS) entry which is preliminary data.</text>
</comment>
<evidence type="ECO:0000256" key="9">
    <source>
        <dbReference type="SAM" id="MobiDB-lite"/>
    </source>
</evidence>